<evidence type="ECO:0000313" key="2">
    <source>
        <dbReference type="Proteomes" id="UP000291084"/>
    </source>
</evidence>
<dbReference type="EMBL" id="AP015043">
    <property type="protein sequence ID" value="BAT99310.1"/>
    <property type="molecule type" value="Genomic_DNA"/>
</dbReference>
<dbReference type="InterPro" id="IPR044576">
    <property type="entry name" value="At4g25390-like"/>
</dbReference>
<protein>
    <recommendedName>
        <fullName evidence="3">Protein kinase domain-containing protein</fullName>
    </recommendedName>
</protein>
<dbReference type="Gene3D" id="3.30.200.20">
    <property type="entry name" value="Phosphorylase Kinase, domain 1"/>
    <property type="match status" value="1"/>
</dbReference>
<dbReference type="Proteomes" id="UP000291084">
    <property type="component" value="Chromosome 10"/>
</dbReference>
<evidence type="ECO:0000313" key="1">
    <source>
        <dbReference type="EMBL" id="BAT99310.1"/>
    </source>
</evidence>
<proteinExistence type="predicted"/>
<organism evidence="1 2">
    <name type="scientific">Vigna angularis var. angularis</name>
    <dbReference type="NCBI Taxonomy" id="157739"/>
    <lineage>
        <taxon>Eukaryota</taxon>
        <taxon>Viridiplantae</taxon>
        <taxon>Streptophyta</taxon>
        <taxon>Embryophyta</taxon>
        <taxon>Tracheophyta</taxon>
        <taxon>Spermatophyta</taxon>
        <taxon>Magnoliopsida</taxon>
        <taxon>eudicotyledons</taxon>
        <taxon>Gunneridae</taxon>
        <taxon>Pentapetalae</taxon>
        <taxon>rosids</taxon>
        <taxon>fabids</taxon>
        <taxon>Fabales</taxon>
        <taxon>Fabaceae</taxon>
        <taxon>Papilionoideae</taxon>
        <taxon>50 kb inversion clade</taxon>
        <taxon>NPAAA clade</taxon>
        <taxon>indigoferoid/millettioid clade</taxon>
        <taxon>Phaseoleae</taxon>
        <taxon>Vigna</taxon>
    </lineage>
</organism>
<sequence>MGSAKYEFDHKFSYTSSIGVTNMMDLWFASSVCAKLGKLSYKSTPFEHNQQRFSYSVLRCATNLFSSSTKLGHGGFGSVHKETLPSG</sequence>
<dbReference type="PANTHER" id="PTHR46821:SF2">
    <property type="entry name" value="OS03G0251700 PROTEIN"/>
    <property type="match status" value="1"/>
</dbReference>
<accession>A0A0S3T255</accession>
<dbReference type="PANTHER" id="PTHR46821">
    <property type="entry name" value="OS07G0586332 PROTEIN"/>
    <property type="match status" value="1"/>
</dbReference>
<gene>
    <name evidence="1" type="primary">Vigan.10G071800</name>
    <name evidence="1" type="ORF">VIGAN_10071800</name>
</gene>
<evidence type="ECO:0008006" key="3">
    <source>
        <dbReference type="Google" id="ProtNLM"/>
    </source>
</evidence>
<name>A0A0S3T255_PHAAN</name>
<reference evidence="1 2" key="1">
    <citation type="journal article" date="2015" name="Sci. Rep.">
        <title>The power of single molecule real-time sequencing technology in the de novo assembly of a eukaryotic genome.</title>
        <authorList>
            <person name="Sakai H."/>
            <person name="Naito K."/>
            <person name="Ogiso-Tanaka E."/>
            <person name="Takahashi Y."/>
            <person name="Iseki K."/>
            <person name="Muto C."/>
            <person name="Satou K."/>
            <person name="Teruya K."/>
            <person name="Shiroma A."/>
            <person name="Shimoji M."/>
            <person name="Hirano T."/>
            <person name="Itoh T."/>
            <person name="Kaga A."/>
            <person name="Tomooka N."/>
        </authorList>
    </citation>
    <scope>NUCLEOTIDE SEQUENCE [LARGE SCALE GENOMIC DNA]</scope>
    <source>
        <strain evidence="2">cv. Shumari</strain>
    </source>
</reference>
<dbReference type="AlphaFoldDB" id="A0A0S3T255"/>
<keyword evidence="2" id="KW-1185">Reference proteome</keyword>